<dbReference type="PANTHER" id="PTHR24075:SF5">
    <property type="entry name" value="U5 SMALL NUCLEAR RIBONUCLEOPROTEIN 200 KDA HELICASE"/>
    <property type="match status" value="1"/>
</dbReference>
<dbReference type="InterPro" id="IPR014756">
    <property type="entry name" value="Ig_E-set"/>
</dbReference>
<dbReference type="GeneTree" id="ENSGT00940000180261"/>
<dbReference type="OMA" id="TLYFMSA"/>
<name>A0A3B5QHE4_XIPMA</name>
<proteinExistence type="predicted"/>
<dbReference type="GO" id="GO:0007399">
    <property type="term" value="P:nervous system development"/>
    <property type="evidence" value="ECO:0007669"/>
    <property type="project" value="UniProtKB-ARBA"/>
</dbReference>
<evidence type="ECO:0000256" key="7">
    <source>
        <dbReference type="ARBA" id="ARBA00023186"/>
    </source>
</evidence>
<dbReference type="InterPro" id="IPR035892">
    <property type="entry name" value="C2_domain_sf"/>
</dbReference>
<dbReference type="Pfam" id="PF02889">
    <property type="entry name" value="Sec63"/>
    <property type="match status" value="1"/>
</dbReference>
<evidence type="ECO:0000256" key="5">
    <source>
        <dbReference type="ARBA" id="ARBA00022989"/>
    </source>
</evidence>
<keyword evidence="6" id="KW-0472">Membrane</keyword>
<dbReference type="Gene3D" id="1.10.150.20">
    <property type="entry name" value="5' to 3' exonuclease, C-terminal subdomain"/>
    <property type="match status" value="1"/>
</dbReference>
<evidence type="ECO:0000256" key="1">
    <source>
        <dbReference type="ARBA" id="ARBA00004141"/>
    </source>
</evidence>
<reference evidence="9" key="3">
    <citation type="submission" date="2025-08" db="UniProtKB">
        <authorList>
            <consortium name="Ensembl"/>
        </authorList>
    </citation>
    <scope>IDENTIFICATION</scope>
    <source>
        <strain evidence="9">JP 163 A</strain>
    </source>
</reference>
<reference evidence="10" key="2">
    <citation type="journal article" date="2013" name="Nat. Genet.">
        <title>The genome of the platyfish, Xiphophorus maculatus, provides insights into evolutionary adaptation and several complex traits.</title>
        <authorList>
            <person name="Schartl M."/>
            <person name="Walter R.B."/>
            <person name="Shen Y."/>
            <person name="Garcia T."/>
            <person name="Catchen J."/>
            <person name="Amores A."/>
            <person name="Braasch I."/>
            <person name="Chalopin D."/>
            <person name="Volff J.N."/>
            <person name="Lesch K.P."/>
            <person name="Bisazza A."/>
            <person name="Minx P."/>
            <person name="Hillier L."/>
            <person name="Wilson R.K."/>
            <person name="Fuerstenberg S."/>
            <person name="Boore J."/>
            <person name="Searle S."/>
            <person name="Postlethwait J.H."/>
            <person name="Warren W.C."/>
        </authorList>
    </citation>
    <scope>NUCLEOTIDE SEQUENCE [LARGE SCALE GENOMIC DNA]</scope>
    <source>
        <strain evidence="10">JP 163 A</strain>
    </source>
</reference>
<dbReference type="SUPFAM" id="SSF81296">
    <property type="entry name" value="E set domains"/>
    <property type="match status" value="1"/>
</dbReference>
<sequence>MEMEDEDRTSLLQLSDGQMTDVARFCNRYPNIELSYDVAERDNIKSGSPVLVQVQLEREEEVTGPVIAPLFPQKREEGWWVVIGDPKSNSLISIKRQKLQQKRSLNDAYMGCDQEYKFSVDVKEADSEGESDSD</sequence>
<comment type="subcellular location">
    <subcellularLocation>
        <location evidence="2">Endoplasmic reticulum</location>
    </subcellularLocation>
    <subcellularLocation>
        <location evidence="1">Membrane</location>
        <topology evidence="1">Multi-pass membrane protein</topology>
    </subcellularLocation>
</comment>
<evidence type="ECO:0000256" key="2">
    <source>
        <dbReference type="ARBA" id="ARBA00004240"/>
    </source>
</evidence>
<evidence type="ECO:0000256" key="6">
    <source>
        <dbReference type="ARBA" id="ARBA00023136"/>
    </source>
</evidence>
<keyword evidence="10" id="KW-1185">Reference proteome</keyword>
<dbReference type="Gene3D" id="2.60.40.150">
    <property type="entry name" value="C2 domain"/>
    <property type="match status" value="1"/>
</dbReference>
<dbReference type="InParanoid" id="A0A3B5QHE4"/>
<protein>
    <recommendedName>
        <fullName evidence="8">SEC63 domain-containing protein</fullName>
    </recommendedName>
</protein>
<keyword evidence="3" id="KW-0812">Transmembrane</keyword>
<dbReference type="InterPro" id="IPR004179">
    <property type="entry name" value="Sec63-dom"/>
</dbReference>
<reference evidence="9" key="4">
    <citation type="submission" date="2025-09" db="UniProtKB">
        <authorList>
            <consortium name="Ensembl"/>
        </authorList>
    </citation>
    <scope>IDENTIFICATION</scope>
    <source>
        <strain evidence="9">JP 163 A</strain>
    </source>
</reference>
<dbReference type="GO" id="GO:0016020">
    <property type="term" value="C:membrane"/>
    <property type="evidence" value="ECO:0007669"/>
    <property type="project" value="UniProtKB-SubCell"/>
</dbReference>
<dbReference type="STRING" id="8083.ENSXMAP00000030333"/>
<dbReference type="GO" id="GO:0003724">
    <property type="term" value="F:RNA helicase activity"/>
    <property type="evidence" value="ECO:0007669"/>
    <property type="project" value="TreeGrafter"/>
</dbReference>
<dbReference type="AlphaFoldDB" id="A0A3B5QHE4"/>
<dbReference type="PANTHER" id="PTHR24075">
    <property type="entry name" value="SEC63 DOMAIN-CONTAINING"/>
    <property type="match status" value="1"/>
</dbReference>
<dbReference type="GO" id="GO:0005783">
    <property type="term" value="C:endoplasmic reticulum"/>
    <property type="evidence" value="ECO:0007669"/>
    <property type="project" value="UniProtKB-SubCell"/>
</dbReference>
<feature type="domain" description="SEC63" evidence="8">
    <location>
        <begin position="18"/>
        <end position="111"/>
    </location>
</feature>
<dbReference type="Proteomes" id="UP000002852">
    <property type="component" value="Unassembled WGS sequence"/>
</dbReference>
<keyword evidence="7" id="KW-0143">Chaperone</keyword>
<organism evidence="9 10">
    <name type="scientific">Xiphophorus maculatus</name>
    <name type="common">Southern platyfish</name>
    <name type="synonym">Platypoecilus maculatus</name>
    <dbReference type="NCBI Taxonomy" id="8083"/>
    <lineage>
        <taxon>Eukaryota</taxon>
        <taxon>Metazoa</taxon>
        <taxon>Chordata</taxon>
        <taxon>Craniata</taxon>
        <taxon>Vertebrata</taxon>
        <taxon>Euteleostomi</taxon>
        <taxon>Actinopterygii</taxon>
        <taxon>Neopterygii</taxon>
        <taxon>Teleostei</taxon>
        <taxon>Neoteleostei</taxon>
        <taxon>Acanthomorphata</taxon>
        <taxon>Ovalentaria</taxon>
        <taxon>Atherinomorphae</taxon>
        <taxon>Cyprinodontiformes</taxon>
        <taxon>Poeciliidae</taxon>
        <taxon>Poeciliinae</taxon>
        <taxon>Xiphophorus</taxon>
    </lineage>
</organism>
<dbReference type="GO" id="GO:0003723">
    <property type="term" value="F:RNA binding"/>
    <property type="evidence" value="ECO:0007669"/>
    <property type="project" value="TreeGrafter"/>
</dbReference>
<keyword evidence="4" id="KW-0256">Endoplasmic reticulum</keyword>
<dbReference type="GO" id="GO:0000388">
    <property type="term" value="P:spliceosome conformational change to release U4 (or U4atac) and U1 (or U11)"/>
    <property type="evidence" value="ECO:0007669"/>
    <property type="project" value="TreeGrafter"/>
</dbReference>
<keyword evidence="5" id="KW-1133">Transmembrane helix</keyword>
<accession>A0A3B5QHE4</accession>
<evidence type="ECO:0000256" key="3">
    <source>
        <dbReference type="ARBA" id="ARBA00022692"/>
    </source>
</evidence>
<evidence type="ECO:0000313" key="9">
    <source>
        <dbReference type="Ensembl" id="ENSXMAP00000030333.1"/>
    </source>
</evidence>
<dbReference type="Ensembl" id="ENSXMAT00000039619.1">
    <property type="protein sequence ID" value="ENSXMAP00000030333.1"/>
    <property type="gene ID" value="ENSXMAG00000029397.1"/>
</dbReference>
<dbReference type="GO" id="GO:0005681">
    <property type="term" value="C:spliceosomal complex"/>
    <property type="evidence" value="ECO:0007669"/>
    <property type="project" value="TreeGrafter"/>
</dbReference>
<reference evidence="10" key="1">
    <citation type="submission" date="2012-01" db="EMBL/GenBank/DDBJ databases">
        <authorList>
            <person name="Walter R."/>
            <person name="Schartl M."/>
            <person name="Warren W."/>
        </authorList>
    </citation>
    <scope>NUCLEOTIDE SEQUENCE [LARGE SCALE GENOMIC DNA]</scope>
    <source>
        <strain evidence="10">JP 163 A</strain>
    </source>
</reference>
<evidence type="ECO:0000259" key="8">
    <source>
        <dbReference type="Pfam" id="PF02889"/>
    </source>
</evidence>
<evidence type="ECO:0000256" key="4">
    <source>
        <dbReference type="ARBA" id="ARBA00022824"/>
    </source>
</evidence>
<evidence type="ECO:0000313" key="10">
    <source>
        <dbReference type="Proteomes" id="UP000002852"/>
    </source>
</evidence>